<dbReference type="Pfam" id="PF13215">
    <property type="entry name" value="DUF4023"/>
    <property type="match status" value="1"/>
</dbReference>
<dbReference type="PATRIC" id="fig|1408103.3.peg.3910"/>
<dbReference type="EMBL" id="LAYY01000023">
    <property type="protein sequence ID" value="KKK36778.1"/>
    <property type="molecule type" value="Genomic_DNA"/>
</dbReference>
<evidence type="ECO:0000313" key="3">
    <source>
        <dbReference type="Proteomes" id="UP000034166"/>
    </source>
</evidence>
<comment type="caution">
    <text evidence="2">The sequence shown here is derived from an EMBL/GenBank/DDBJ whole genome shotgun (WGS) entry which is preliminary data.</text>
</comment>
<gene>
    <name evidence="2" type="ORF">WQ57_17615</name>
</gene>
<feature type="region of interest" description="Disordered" evidence="1">
    <location>
        <begin position="1"/>
        <end position="41"/>
    </location>
</feature>
<dbReference type="InterPro" id="IPR025097">
    <property type="entry name" value="DUF4023"/>
</dbReference>
<dbReference type="RefSeq" id="WP_046525076.1">
    <property type="nucleotide sequence ID" value="NZ_LAYY01000023.1"/>
</dbReference>
<name>A0A0M2SRJ6_9BACI</name>
<evidence type="ECO:0000313" key="2">
    <source>
        <dbReference type="EMBL" id="KKK36778.1"/>
    </source>
</evidence>
<proteinExistence type="predicted"/>
<keyword evidence="3" id="KW-1185">Reference proteome</keyword>
<dbReference type="AlphaFoldDB" id="A0A0M2SRJ6"/>
<feature type="compositionally biased region" description="Polar residues" evidence="1">
    <location>
        <begin position="26"/>
        <end position="41"/>
    </location>
</feature>
<dbReference type="OrthoDB" id="2631586at2"/>
<evidence type="ECO:0000256" key="1">
    <source>
        <dbReference type="SAM" id="MobiDB-lite"/>
    </source>
</evidence>
<organism evidence="2 3">
    <name type="scientific">Mesobacillus campisalis</name>
    <dbReference type="NCBI Taxonomy" id="1408103"/>
    <lineage>
        <taxon>Bacteria</taxon>
        <taxon>Bacillati</taxon>
        <taxon>Bacillota</taxon>
        <taxon>Bacilli</taxon>
        <taxon>Bacillales</taxon>
        <taxon>Bacillaceae</taxon>
        <taxon>Mesobacillus</taxon>
    </lineage>
</organism>
<protein>
    <submittedName>
        <fullName evidence="2">HemX protein</fullName>
    </submittedName>
</protein>
<feature type="compositionally biased region" description="Basic and acidic residues" evidence="1">
    <location>
        <begin position="9"/>
        <end position="23"/>
    </location>
</feature>
<accession>A0A0M2SRJ6</accession>
<dbReference type="Proteomes" id="UP000034166">
    <property type="component" value="Unassembled WGS sequence"/>
</dbReference>
<reference evidence="2 3" key="1">
    <citation type="submission" date="2015-04" db="EMBL/GenBank/DDBJ databases">
        <title>Taxonomic description and genome sequence of Bacillus campisalis sp. nov., a novel member of the genus Bacillus isolated from solar saltern.</title>
        <authorList>
            <person name="Mathan Kumar R."/>
            <person name="Kaur G."/>
            <person name="Kumar A."/>
            <person name="Singh N.K."/>
            <person name="Kaur N."/>
            <person name="Kumar N."/>
            <person name="Mayilraj S."/>
        </authorList>
    </citation>
    <scope>NUCLEOTIDE SEQUENCE [LARGE SCALE GENOMIC DNA]</scope>
    <source>
        <strain evidence="2 3">SA2-6</strain>
    </source>
</reference>
<sequence length="41" mass="4727">MESTNEFVAKIHDKQKKDEENKRRQGQGSPSDKLPTNRNKG</sequence>